<dbReference type="SUPFAM" id="SSF55347">
    <property type="entry name" value="Glyceraldehyde-3-phosphate dehydrogenase-like, C-terminal domain"/>
    <property type="match status" value="1"/>
</dbReference>
<feature type="binding site" evidence="9">
    <location>
        <position position="226"/>
    </location>
    <ligand>
        <name>1-deoxy-D-xylulose 5-phosphate</name>
        <dbReference type="ChEBI" id="CHEBI:57792"/>
    </ligand>
</feature>
<accession>A0ABY4W2T5</accession>
<evidence type="ECO:0000256" key="7">
    <source>
        <dbReference type="ARBA" id="ARBA00023229"/>
    </source>
</evidence>
<dbReference type="PANTHER" id="PTHR30525:SF0">
    <property type="entry name" value="1-DEOXY-D-XYLULOSE 5-PHOSPHATE REDUCTOISOMERASE, CHLOROPLASTIC"/>
    <property type="match status" value="1"/>
</dbReference>
<feature type="binding site" evidence="9">
    <location>
        <position position="235"/>
    </location>
    <ligand>
        <name>1-deoxy-D-xylulose 5-phosphate</name>
        <dbReference type="ChEBI" id="CHEBI:57792"/>
    </ligand>
</feature>
<feature type="binding site" evidence="9">
    <location>
        <position position="166"/>
    </location>
    <ligand>
        <name>1-deoxy-D-xylulose 5-phosphate</name>
        <dbReference type="ChEBI" id="CHEBI:57792"/>
    </ligand>
</feature>
<feature type="binding site" evidence="9">
    <location>
        <position position="213"/>
    </location>
    <ligand>
        <name>1-deoxy-D-xylulose 5-phosphate</name>
        <dbReference type="ChEBI" id="CHEBI:57792"/>
    </ligand>
</feature>
<dbReference type="EMBL" id="CP098747">
    <property type="protein sequence ID" value="USG59614.1"/>
    <property type="molecule type" value="Genomic_DNA"/>
</dbReference>
<feature type="binding site" evidence="9">
    <location>
        <position position="28"/>
    </location>
    <ligand>
        <name>NADPH</name>
        <dbReference type="ChEBI" id="CHEBI:57783"/>
    </ligand>
</feature>
<dbReference type="RefSeq" id="WP_251932371.1">
    <property type="nucleotide sequence ID" value="NZ_CP098747.1"/>
</dbReference>
<dbReference type="SUPFAM" id="SSF69055">
    <property type="entry name" value="1-deoxy-D-xylulose-5-phosphate reductoisomerase, C-terminal domain"/>
    <property type="match status" value="1"/>
</dbReference>
<evidence type="ECO:0000256" key="3">
    <source>
        <dbReference type="ARBA" id="ARBA00022723"/>
    </source>
</evidence>
<dbReference type="Pfam" id="PF13288">
    <property type="entry name" value="DXPR_C"/>
    <property type="match status" value="1"/>
</dbReference>
<evidence type="ECO:0000256" key="1">
    <source>
        <dbReference type="ARBA" id="ARBA00005094"/>
    </source>
</evidence>
<gene>
    <name evidence="9 13" type="primary">dxr</name>
    <name evidence="13" type="ORF">NBZ79_10485</name>
</gene>
<feature type="binding site" evidence="9">
    <location>
        <position position="235"/>
    </location>
    <ligand>
        <name>Mn(2+)</name>
        <dbReference type="ChEBI" id="CHEBI:29035"/>
    </ligand>
</feature>
<comment type="pathway">
    <text evidence="1 9">Isoprenoid biosynthesis; isopentenyl diphosphate biosynthesis via DXP pathway; isopentenyl diphosphate from 1-deoxy-D-xylulose 5-phosphate: step 1/6.</text>
</comment>
<feature type="binding site" evidence="9">
    <location>
        <position position="138"/>
    </location>
    <ligand>
        <name>NADPH</name>
        <dbReference type="ChEBI" id="CHEBI:57783"/>
    </ligand>
</feature>
<feature type="domain" description="1-deoxy-D-xylulose 5-phosphate reductoisomerase C-terminal" evidence="11">
    <location>
        <begin position="160"/>
        <end position="243"/>
    </location>
</feature>
<feature type="binding site" evidence="9">
    <location>
        <position position="29"/>
    </location>
    <ligand>
        <name>NADPH</name>
        <dbReference type="ChEBI" id="CHEBI:57783"/>
    </ligand>
</feature>
<feature type="binding site" evidence="9">
    <location>
        <position position="140"/>
    </location>
    <ligand>
        <name>NADPH</name>
        <dbReference type="ChEBI" id="CHEBI:57783"/>
    </ligand>
</feature>
<evidence type="ECO:0000259" key="11">
    <source>
        <dbReference type="Pfam" id="PF08436"/>
    </source>
</evidence>
<evidence type="ECO:0000256" key="6">
    <source>
        <dbReference type="ARBA" id="ARBA00023211"/>
    </source>
</evidence>
<dbReference type="SUPFAM" id="SSF51735">
    <property type="entry name" value="NAD(P)-binding Rossmann-fold domains"/>
    <property type="match status" value="1"/>
</dbReference>
<evidence type="ECO:0000256" key="2">
    <source>
        <dbReference type="ARBA" id="ARBA00006825"/>
    </source>
</evidence>
<keyword evidence="5 9" id="KW-0560">Oxidoreductase</keyword>
<comment type="similarity">
    <text evidence="2 9">Belongs to the DXR family.</text>
</comment>
<feature type="binding site" evidence="9">
    <location>
        <position position="55"/>
    </location>
    <ligand>
        <name>NADPH</name>
        <dbReference type="ChEBI" id="CHEBI:57783"/>
    </ligand>
</feature>
<evidence type="ECO:0000256" key="4">
    <source>
        <dbReference type="ARBA" id="ARBA00022857"/>
    </source>
</evidence>
<feature type="binding site" evidence="9">
    <location>
        <position position="219"/>
    </location>
    <ligand>
        <name>NADPH</name>
        <dbReference type="ChEBI" id="CHEBI:57783"/>
    </ligand>
</feature>
<organism evidence="13 14">
    <name type="scientific">Sneathiella marina</name>
    <dbReference type="NCBI Taxonomy" id="2950108"/>
    <lineage>
        <taxon>Bacteria</taxon>
        <taxon>Pseudomonadati</taxon>
        <taxon>Pseudomonadota</taxon>
        <taxon>Alphaproteobacteria</taxon>
        <taxon>Sneathiellales</taxon>
        <taxon>Sneathiellaceae</taxon>
        <taxon>Sneathiella</taxon>
    </lineage>
</organism>
<dbReference type="Pfam" id="PF08436">
    <property type="entry name" value="DXP_redisom_C"/>
    <property type="match status" value="1"/>
</dbReference>
<dbReference type="InterPro" id="IPR026877">
    <property type="entry name" value="DXPR_C"/>
</dbReference>
<evidence type="ECO:0000256" key="5">
    <source>
        <dbReference type="ARBA" id="ARBA00023002"/>
    </source>
</evidence>
<dbReference type="EC" id="1.1.1.267" evidence="9"/>
<evidence type="ECO:0000256" key="9">
    <source>
        <dbReference type="HAMAP-Rule" id="MF_00183"/>
    </source>
</evidence>
<comment type="cofactor">
    <cofactor evidence="9">
        <name>Mg(2+)</name>
        <dbReference type="ChEBI" id="CHEBI:18420"/>
    </cofactor>
    <cofactor evidence="9">
        <name>Mn(2+)</name>
        <dbReference type="ChEBI" id="CHEBI:29035"/>
    </cofactor>
</comment>
<name>A0ABY4W2T5_9PROT</name>
<dbReference type="InterPro" id="IPR036169">
    <property type="entry name" value="DXPR_C_sf"/>
</dbReference>
<evidence type="ECO:0000313" key="13">
    <source>
        <dbReference type="EMBL" id="USG59614.1"/>
    </source>
</evidence>
<comment type="catalytic activity">
    <reaction evidence="8">
        <text>2-C-methyl-D-erythritol 4-phosphate + NADP(+) = 1-deoxy-D-xylulose 5-phosphate + NADPH + H(+)</text>
        <dbReference type="Rhea" id="RHEA:13717"/>
        <dbReference type="ChEBI" id="CHEBI:15378"/>
        <dbReference type="ChEBI" id="CHEBI:57783"/>
        <dbReference type="ChEBI" id="CHEBI:57792"/>
        <dbReference type="ChEBI" id="CHEBI:58262"/>
        <dbReference type="ChEBI" id="CHEBI:58349"/>
        <dbReference type="EC" id="1.1.1.267"/>
    </reaction>
    <physiologicalReaction direction="right-to-left" evidence="8">
        <dbReference type="Rhea" id="RHEA:13719"/>
    </physiologicalReaction>
</comment>
<feature type="binding site" evidence="9">
    <location>
        <position position="30"/>
    </location>
    <ligand>
        <name>NADPH</name>
        <dbReference type="ChEBI" id="CHEBI:57783"/>
    </ligand>
</feature>
<feature type="domain" description="DXP reductoisomerase C-terminal" evidence="12">
    <location>
        <begin position="275"/>
        <end position="391"/>
    </location>
</feature>
<dbReference type="InterPro" id="IPR036291">
    <property type="entry name" value="NAD(P)-bd_dom_sf"/>
</dbReference>
<dbReference type="NCBIfam" id="TIGR00243">
    <property type="entry name" value="Dxr"/>
    <property type="match status" value="1"/>
</dbReference>
<keyword evidence="9" id="KW-0460">Magnesium</keyword>
<proteinExistence type="inferred from homology"/>
<feature type="binding site" evidence="9">
    <location>
        <position position="27"/>
    </location>
    <ligand>
        <name>NADPH</name>
        <dbReference type="ChEBI" id="CHEBI:57783"/>
    </ligand>
</feature>
<feature type="binding site" evidence="9">
    <location>
        <position position="139"/>
    </location>
    <ligand>
        <name>1-deoxy-D-xylulose 5-phosphate</name>
        <dbReference type="ChEBI" id="CHEBI:57792"/>
    </ligand>
</feature>
<dbReference type="Gene3D" id="3.40.50.720">
    <property type="entry name" value="NAD(P)-binding Rossmann-like Domain"/>
    <property type="match status" value="1"/>
</dbReference>
<feature type="binding site" evidence="9">
    <location>
        <position position="166"/>
    </location>
    <ligand>
        <name>Mn(2+)</name>
        <dbReference type="ChEBI" id="CHEBI:29035"/>
    </ligand>
</feature>
<comment type="function">
    <text evidence="9">Catalyzes the NADPH-dependent rearrangement and reduction of 1-deoxy-D-xylulose-5-phosphate (DXP) to 2-C-methyl-D-erythritol 4-phosphate (MEP).</text>
</comment>
<dbReference type="Proteomes" id="UP001056291">
    <property type="component" value="Chromosome"/>
</dbReference>
<feature type="binding site" evidence="9">
    <location>
        <position position="165"/>
    </location>
    <ligand>
        <name>1-deoxy-D-xylulose 5-phosphate</name>
        <dbReference type="ChEBI" id="CHEBI:57792"/>
    </ligand>
</feature>
<dbReference type="InterPro" id="IPR013644">
    <property type="entry name" value="DXP_reductoisomerase_C"/>
</dbReference>
<comment type="caution">
    <text evidence="9">Lacks conserved residue(s) required for the propagation of feature annotation.</text>
</comment>
<evidence type="ECO:0000256" key="8">
    <source>
        <dbReference type="ARBA" id="ARBA00048543"/>
    </source>
</evidence>
<feature type="binding site" evidence="9">
    <location>
        <position position="190"/>
    </location>
    <ligand>
        <name>1-deoxy-D-xylulose 5-phosphate</name>
        <dbReference type="ChEBI" id="CHEBI:57792"/>
    </ligand>
</feature>
<evidence type="ECO:0000259" key="10">
    <source>
        <dbReference type="Pfam" id="PF02670"/>
    </source>
</evidence>
<keyword evidence="7 9" id="KW-0414">Isoprene biosynthesis</keyword>
<sequence>MISSMSAKEFSRKPKNGPRRVSIFGSTGSVGINTLELISDSIEEFQVEVLTANENVSLLAEQARAVGAKLAVVANEAYYGQLKDLLDDTEIEIAAGQDALTLAGSREVDWVMAAIVGAAGLAPTLAAIQTGAIIALANKESLVCGGALVLDNVRKYGATLLPVDSEHNAIFQVLDFNQLNNVSRLILTASGGPFLDLDYEEMRLVSREQALAHPNWDMGAKISIDSATMMNKGLELIEAAHLFPIPPDQIDILVHPQSIIHSMVEYKDGSVLSQMGSPDMKTPISYTLGWPDRHPFTADRLDLAKIGSLTFLNPDPIRFPALNLARNALKTGKSAPTILNAANELAVEGFLEGKLGFLDICSVVEETLQQSKIIELNSIEEIIDADRSGRALARSIVKQFA</sequence>
<evidence type="ECO:0000259" key="12">
    <source>
        <dbReference type="Pfam" id="PF13288"/>
    </source>
</evidence>
<feature type="domain" description="1-deoxy-D-xylulose 5-phosphate reductoisomerase N-terminal" evidence="10">
    <location>
        <begin position="21"/>
        <end position="146"/>
    </location>
</feature>
<feature type="binding site" evidence="9">
    <location>
        <position position="164"/>
    </location>
    <ligand>
        <name>Mn(2+)</name>
        <dbReference type="ChEBI" id="CHEBI:29035"/>
    </ligand>
</feature>
<reference evidence="13" key="1">
    <citation type="submission" date="2022-06" db="EMBL/GenBank/DDBJ databases">
        <title>Sneathiella actinostolidae sp. nov., isolated from a sea anemonein the Western Pacific Ocean.</title>
        <authorList>
            <person name="Wei M.J."/>
        </authorList>
    </citation>
    <scope>NUCLEOTIDE SEQUENCE</scope>
    <source>
        <strain evidence="13">PHK-P5</strain>
    </source>
</reference>
<dbReference type="GO" id="GO:0030604">
    <property type="term" value="F:1-deoxy-D-xylulose-5-phosphate reductoisomerase activity"/>
    <property type="evidence" value="ECO:0007669"/>
    <property type="project" value="UniProtKB-EC"/>
</dbReference>
<keyword evidence="6 9" id="KW-0464">Manganese</keyword>
<dbReference type="InterPro" id="IPR003821">
    <property type="entry name" value="DXP_reductoisomerase"/>
</dbReference>
<dbReference type="Pfam" id="PF02670">
    <property type="entry name" value="DXP_reductoisom"/>
    <property type="match status" value="1"/>
</dbReference>
<feature type="binding site" evidence="9">
    <location>
        <position position="231"/>
    </location>
    <ligand>
        <name>1-deoxy-D-xylulose 5-phosphate</name>
        <dbReference type="ChEBI" id="CHEBI:57792"/>
    </ligand>
</feature>
<dbReference type="Gene3D" id="1.10.1740.10">
    <property type="match status" value="1"/>
</dbReference>
<evidence type="ECO:0000313" key="14">
    <source>
        <dbReference type="Proteomes" id="UP001056291"/>
    </source>
</evidence>
<protein>
    <recommendedName>
        <fullName evidence="9">1-deoxy-D-xylulose 5-phosphate reductoisomerase</fullName>
        <shortName evidence="9">DXP reductoisomerase</shortName>
        <ecNumber evidence="9">1.1.1.267</ecNumber>
    </recommendedName>
    <alternativeName>
        <fullName evidence="9">1-deoxyxylulose-5-phosphate reductoisomerase</fullName>
    </alternativeName>
    <alternativeName>
        <fullName evidence="9">2-C-methyl-D-erythritol 4-phosphate synthase</fullName>
    </alternativeName>
</protein>
<dbReference type="InterPro" id="IPR013512">
    <property type="entry name" value="DXP_reductoisomerase_N"/>
</dbReference>
<keyword evidence="4 9" id="KW-0521">NADP</keyword>
<feature type="binding site" evidence="9">
    <location>
        <position position="232"/>
    </location>
    <ligand>
        <name>1-deoxy-D-xylulose 5-phosphate</name>
        <dbReference type="ChEBI" id="CHEBI:57792"/>
    </ligand>
</feature>
<keyword evidence="14" id="KW-1185">Reference proteome</keyword>
<keyword evidence="3 9" id="KW-0479">Metal-binding</keyword>
<dbReference type="PANTHER" id="PTHR30525">
    <property type="entry name" value="1-DEOXY-D-XYLULOSE 5-PHOSPHATE REDUCTOISOMERASE"/>
    <property type="match status" value="1"/>
</dbReference>
<dbReference type="HAMAP" id="MF_00183">
    <property type="entry name" value="DXP_reductoisom"/>
    <property type="match status" value="1"/>
</dbReference>
<dbReference type="PIRSF" id="PIRSF006205">
    <property type="entry name" value="Dxp_reductismrs"/>
    <property type="match status" value="1"/>
</dbReference>